<dbReference type="Proteomes" id="UP000217790">
    <property type="component" value="Unassembled WGS sequence"/>
</dbReference>
<evidence type="ECO:0000313" key="1">
    <source>
        <dbReference type="EMBL" id="PBL00041.1"/>
    </source>
</evidence>
<dbReference type="OrthoDB" id="3224178at2759"/>
<reference evidence="2" key="1">
    <citation type="journal article" date="2017" name="Nat. Ecol. Evol.">
        <title>Genome expansion and lineage-specific genetic innovations in the forest pathogenic fungi Armillaria.</title>
        <authorList>
            <person name="Sipos G."/>
            <person name="Prasanna A.N."/>
            <person name="Walter M.C."/>
            <person name="O'Connor E."/>
            <person name="Balint B."/>
            <person name="Krizsan K."/>
            <person name="Kiss B."/>
            <person name="Hess J."/>
            <person name="Varga T."/>
            <person name="Slot J."/>
            <person name="Riley R."/>
            <person name="Boka B."/>
            <person name="Rigling D."/>
            <person name="Barry K."/>
            <person name="Lee J."/>
            <person name="Mihaltcheva S."/>
            <person name="LaButti K."/>
            <person name="Lipzen A."/>
            <person name="Waldron R."/>
            <person name="Moloney N.M."/>
            <person name="Sperisen C."/>
            <person name="Kredics L."/>
            <person name="Vagvoelgyi C."/>
            <person name="Patrignani A."/>
            <person name="Fitzpatrick D."/>
            <person name="Nagy I."/>
            <person name="Doyle S."/>
            <person name="Anderson J.B."/>
            <person name="Grigoriev I.V."/>
            <person name="Gueldener U."/>
            <person name="Muensterkoetter M."/>
            <person name="Nagy L.G."/>
        </authorList>
    </citation>
    <scope>NUCLEOTIDE SEQUENCE [LARGE SCALE GENOMIC DNA]</scope>
    <source>
        <strain evidence="2">Ar21-2</strain>
    </source>
</reference>
<name>A0A2H3E148_ARMGA</name>
<proteinExistence type="predicted"/>
<sequence length="147" mass="17195">MSNTEWPNTISEWRDRSWNPEGSRPYDLWKREPLRDFFQQNRYILWLSEHELGMTSGSLELISPNDEPRRPDGFTFVTRYQCQPGIVIAKANFGQGKNIHYTARTIHNQDVGIRLISIDEVTSTTKPSDASPRDPQRFEEITTYFLS</sequence>
<accession>A0A2H3E148</accession>
<dbReference type="InParanoid" id="A0A2H3E148"/>
<protein>
    <submittedName>
        <fullName evidence="1">Uncharacterized protein</fullName>
    </submittedName>
</protein>
<gene>
    <name evidence="1" type="ORF">ARMGADRAFT_527978</name>
</gene>
<dbReference type="AlphaFoldDB" id="A0A2H3E148"/>
<organism evidence="1 2">
    <name type="scientific">Armillaria gallica</name>
    <name type="common">Bulbous honey fungus</name>
    <name type="synonym">Armillaria bulbosa</name>
    <dbReference type="NCBI Taxonomy" id="47427"/>
    <lineage>
        <taxon>Eukaryota</taxon>
        <taxon>Fungi</taxon>
        <taxon>Dikarya</taxon>
        <taxon>Basidiomycota</taxon>
        <taxon>Agaricomycotina</taxon>
        <taxon>Agaricomycetes</taxon>
        <taxon>Agaricomycetidae</taxon>
        <taxon>Agaricales</taxon>
        <taxon>Marasmiineae</taxon>
        <taxon>Physalacriaceae</taxon>
        <taxon>Armillaria</taxon>
    </lineage>
</organism>
<keyword evidence="2" id="KW-1185">Reference proteome</keyword>
<evidence type="ECO:0000313" key="2">
    <source>
        <dbReference type="Proteomes" id="UP000217790"/>
    </source>
</evidence>
<dbReference type="EMBL" id="KZ293647">
    <property type="protein sequence ID" value="PBL00041.1"/>
    <property type="molecule type" value="Genomic_DNA"/>
</dbReference>
<dbReference type="STRING" id="47427.A0A2H3E148"/>